<protein>
    <submittedName>
        <fullName evidence="1">Uncharacterized protein</fullName>
    </submittedName>
</protein>
<keyword evidence="2" id="KW-1185">Reference proteome</keyword>
<dbReference type="EMBL" id="RDQH01000328">
    <property type="protein sequence ID" value="RXI07001.1"/>
    <property type="molecule type" value="Genomic_DNA"/>
</dbReference>
<evidence type="ECO:0000313" key="2">
    <source>
        <dbReference type="Proteomes" id="UP000290289"/>
    </source>
</evidence>
<dbReference type="Gene3D" id="3.80.10.10">
    <property type="entry name" value="Ribonuclease Inhibitor"/>
    <property type="match status" value="1"/>
</dbReference>
<proteinExistence type="predicted"/>
<dbReference type="Proteomes" id="UP000290289">
    <property type="component" value="Chromosome 2"/>
</dbReference>
<gene>
    <name evidence="1" type="ORF">DVH24_026137</name>
</gene>
<organism evidence="1 2">
    <name type="scientific">Malus domestica</name>
    <name type="common">Apple</name>
    <name type="synonym">Pyrus malus</name>
    <dbReference type="NCBI Taxonomy" id="3750"/>
    <lineage>
        <taxon>Eukaryota</taxon>
        <taxon>Viridiplantae</taxon>
        <taxon>Streptophyta</taxon>
        <taxon>Embryophyta</taxon>
        <taxon>Tracheophyta</taxon>
        <taxon>Spermatophyta</taxon>
        <taxon>Magnoliopsida</taxon>
        <taxon>eudicotyledons</taxon>
        <taxon>Gunneridae</taxon>
        <taxon>Pentapetalae</taxon>
        <taxon>rosids</taxon>
        <taxon>fabids</taxon>
        <taxon>Rosales</taxon>
        <taxon>Rosaceae</taxon>
        <taxon>Amygdaloideae</taxon>
        <taxon>Maleae</taxon>
        <taxon>Malus</taxon>
    </lineage>
</organism>
<name>A0A498KIK2_MALDO</name>
<reference evidence="1 2" key="1">
    <citation type="submission" date="2018-10" db="EMBL/GenBank/DDBJ databases">
        <title>A high-quality apple genome assembly.</title>
        <authorList>
            <person name="Hu J."/>
        </authorList>
    </citation>
    <scope>NUCLEOTIDE SEQUENCE [LARGE SCALE GENOMIC DNA]</scope>
    <source>
        <strain evidence="2">cv. HFTH1</strain>
        <tissue evidence="1">Young leaf</tissue>
    </source>
</reference>
<accession>A0A498KIK2</accession>
<sequence>MERGYITKRLKVVPLNPSYIGLTATGVIIPPHLGYLTGSIPREIGNLTMVKGIYLDYNNFEGILYDLELPNEISCLGQLEE</sequence>
<evidence type="ECO:0000313" key="1">
    <source>
        <dbReference type="EMBL" id="RXI07001.1"/>
    </source>
</evidence>
<dbReference type="InterPro" id="IPR032675">
    <property type="entry name" value="LRR_dom_sf"/>
</dbReference>
<dbReference type="AlphaFoldDB" id="A0A498KIK2"/>
<comment type="caution">
    <text evidence="1">The sequence shown here is derived from an EMBL/GenBank/DDBJ whole genome shotgun (WGS) entry which is preliminary data.</text>
</comment>